<dbReference type="PANTHER" id="PTHR38083">
    <property type="entry name" value="CALCIUM-DEPENDENT CELL ADHESION MOLECULE 1-RELATED"/>
    <property type="match status" value="1"/>
</dbReference>
<dbReference type="Gene3D" id="2.60.20.10">
    <property type="entry name" value="Crystallins"/>
    <property type="match status" value="1"/>
</dbReference>
<dbReference type="Gene3D" id="2.60.40.1720">
    <property type="entry name" value="Calcium-dependent cell adhesion molecule-1"/>
    <property type="match status" value="1"/>
</dbReference>
<proteinExistence type="predicted"/>
<sequence>MNNNELFSTGVIFYKGKNYTGDGFLYIESNEEYRLPTELNDKFNSVRVGRLSQVQGWKDYAANNAPGNITKIWQYDTPDLSEIKGLSRFTVFPKHTDILAIQLNNNTGNNNVFYQLVFNISFVCNPIYIKANTDYQCIGSFPQDGNLYNANIAIISNQNRPAIHGQVSFKYNMSNNEIEIMTCNQNFPSMLSFKKSERNRFQLNINNNNNN</sequence>
<dbReference type="InterPro" id="IPR052885">
    <property type="entry name" value="Dictyostelium_CAD"/>
</dbReference>
<gene>
    <name evidence="3" type="ORF">QG404_12740</name>
</gene>
<keyword evidence="4" id="KW-1185">Reference proteome</keyword>
<dbReference type="Pfam" id="PF08964">
    <property type="entry name" value="Crystall_3"/>
    <property type="match status" value="1"/>
</dbReference>
<evidence type="ECO:0000259" key="2">
    <source>
        <dbReference type="Pfam" id="PF14564"/>
    </source>
</evidence>
<name>A0ABY8P123_9GAMM</name>
<dbReference type="PANTHER" id="PTHR38083:SF1">
    <property type="entry name" value="CALCIUM-DEPENDENT CELL ADHESION MOLECULE 1-RELATED"/>
    <property type="match status" value="1"/>
</dbReference>
<dbReference type="InterPro" id="IPR029283">
    <property type="entry name" value="Membrane-bd"/>
</dbReference>
<evidence type="ECO:0000313" key="4">
    <source>
        <dbReference type="Proteomes" id="UP001231859"/>
    </source>
</evidence>
<feature type="domain" description="Calcium-dependent cell adhesion molecule N-terminal" evidence="1">
    <location>
        <begin position="8"/>
        <end position="93"/>
    </location>
</feature>
<dbReference type="Pfam" id="PF14564">
    <property type="entry name" value="Membrane_bind"/>
    <property type="match status" value="1"/>
</dbReference>
<reference evidence="3 4" key="1">
    <citation type="submission" date="2023-04" db="EMBL/GenBank/DDBJ databases">
        <title>Genome dynamics across the evolutionary transition to endosymbiosis.</title>
        <authorList>
            <person name="Siozios S."/>
            <person name="Nadal-Jimenez P."/>
            <person name="Azagi T."/>
            <person name="Sprong H."/>
            <person name="Frost C.L."/>
            <person name="Parratt S.R."/>
            <person name="Taylor G."/>
            <person name="Brettell L."/>
            <person name="Lew K.C."/>
            <person name="Croft L."/>
            <person name="King K.C."/>
            <person name="Brockhurst M.A."/>
            <person name="Hypsa V."/>
            <person name="Novakova E."/>
            <person name="Darby A.C."/>
            <person name="Hurst G.D.D."/>
        </authorList>
    </citation>
    <scope>NUCLEOTIDE SEQUENCE [LARGE SCALE GENOMIC DNA]</scope>
    <source>
        <strain evidence="4">aApi_AU</strain>
    </source>
</reference>
<dbReference type="Proteomes" id="UP001231859">
    <property type="component" value="Chromosome"/>
</dbReference>
<evidence type="ECO:0000313" key="3">
    <source>
        <dbReference type="EMBL" id="WGO83193.1"/>
    </source>
</evidence>
<dbReference type="InterPro" id="IPR015059">
    <property type="entry name" value="Ca_cell_adhesion_N_dom"/>
</dbReference>
<evidence type="ECO:0000259" key="1">
    <source>
        <dbReference type="Pfam" id="PF08964"/>
    </source>
</evidence>
<organism evidence="3 4">
    <name type="scientific">Arsenophonus apicola</name>
    <dbReference type="NCBI Taxonomy" id="2879119"/>
    <lineage>
        <taxon>Bacteria</taxon>
        <taxon>Pseudomonadati</taxon>
        <taxon>Pseudomonadota</taxon>
        <taxon>Gammaproteobacteria</taxon>
        <taxon>Enterobacterales</taxon>
        <taxon>Morganellaceae</taxon>
        <taxon>Arsenophonus</taxon>
    </lineage>
</organism>
<accession>A0ABY8P123</accession>
<dbReference type="RefSeq" id="WP_280937848.1">
    <property type="nucleotide sequence ID" value="NZ_CP123759.1"/>
</dbReference>
<feature type="domain" description="Calcium-dependent cell adhesion molecule 1 membrane-binding" evidence="2">
    <location>
        <begin position="100"/>
        <end position="206"/>
    </location>
</feature>
<dbReference type="EMBL" id="CP123759">
    <property type="protein sequence ID" value="WGO83193.1"/>
    <property type="molecule type" value="Genomic_DNA"/>
</dbReference>
<protein>
    <submittedName>
        <fullName evidence="3">Beta/gamma crystallin domain-containing protein</fullName>
    </submittedName>
</protein>
<dbReference type="InterPro" id="IPR038423">
    <property type="entry name" value="CAD_C_sf"/>
</dbReference>